<evidence type="ECO:0000256" key="2">
    <source>
        <dbReference type="ARBA" id="ARBA00023015"/>
    </source>
</evidence>
<dbReference type="AlphaFoldDB" id="A0A4R6SH91"/>
<proteinExistence type="inferred from homology"/>
<protein>
    <submittedName>
        <fullName evidence="6">DNA-binding transcriptional LysR family regulator</fullName>
    </submittedName>
</protein>
<dbReference type="SUPFAM" id="SSF53850">
    <property type="entry name" value="Periplasmic binding protein-like II"/>
    <property type="match status" value="1"/>
</dbReference>
<dbReference type="Gene3D" id="3.40.190.10">
    <property type="entry name" value="Periplasmic binding protein-like II"/>
    <property type="match status" value="2"/>
</dbReference>
<dbReference type="InterPro" id="IPR036388">
    <property type="entry name" value="WH-like_DNA-bd_sf"/>
</dbReference>
<dbReference type="EMBL" id="SNXZ01000002">
    <property type="protein sequence ID" value="TDQ01165.1"/>
    <property type="molecule type" value="Genomic_DNA"/>
</dbReference>
<dbReference type="OrthoDB" id="4140098at2"/>
<dbReference type="GO" id="GO:0003700">
    <property type="term" value="F:DNA-binding transcription factor activity"/>
    <property type="evidence" value="ECO:0007669"/>
    <property type="project" value="InterPro"/>
</dbReference>
<dbReference type="InterPro" id="IPR000847">
    <property type="entry name" value="LysR_HTH_N"/>
</dbReference>
<dbReference type="PRINTS" id="PR00039">
    <property type="entry name" value="HTHLYSR"/>
</dbReference>
<evidence type="ECO:0000313" key="7">
    <source>
        <dbReference type="Proteomes" id="UP000295444"/>
    </source>
</evidence>
<keyword evidence="4" id="KW-0804">Transcription</keyword>
<dbReference type="PANTHER" id="PTHR30346:SF0">
    <property type="entry name" value="HCA OPERON TRANSCRIPTIONAL ACTIVATOR HCAR"/>
    <property type="match status" value="1"/>
</dbReference>
<dbReference type="Gene3D" id="1.10.10.10">
    <property type="entry name" value="Winged helix-like DNA-binding domain superfamily/Winged helix DNA-binding domain"/>
    <property type="match status" value="1"/>
</dbReference>
<evidence type="ECO:0000259" key="5">
    <source>
        <dbReference type="PROSITE" id="PS50931"/>
    </source>
</evidence>
<keyword evidence="3 6" id="KW-0238">DNA-binding</keyword>
<sequence>MDDLEVRELRYFLAVADELNFTRAAQRLGIAQPPLSKAIRAIEHRLGVQLFTRSTRKVELTEAGRVLAEHARPVLLGVAAAVARTRRAAAADPALLVAIKPGTGGDLLRDIICRYSLDPGLPPAEVVIGGWAEQAQMVRDGRADVALIGGPFCAVGLDIEPLHSEPRMAALSARHRLANRTGLLRSDLDGEAIPLWPDAEPDSDLARYWSGTDRHPDIKTKPGPVITDMTQLLEVVAFGQGVAFLPASVRDAYPDRGVVFVPVADLSPATLYLGWAQSSSSRAVAAFVRAAQDVTADEDVLVEAVRS</sequence>
<keyword evidence="2" id="KW-0805">Transcription regulation</keyword>
<gene>
    <name evidence="6" type="ORF">EV186_1021032</name>
</gene>
<dbReference type="FunFam" id="1.10.10.10:FF:000001">
    <property type="entry name" value="LysR family transcriptional regulator"/>
    <property type="match status" value="1"/>
</dbReference>
<dbReference type="PROSITE" id="PS50931">
    <property type="entry name" value="HTH_LYSR"/>
    <property type="match status" value="1"/>
</dbReference>
<evidence type="ECO:0000256" key="1">
    <source>
        <dbReference type="ARBA" id="ARBA00009437"/>
    </source>
</evidence>
<comment type="caution">
    <text evidence="6">The sequence shown here is derived from an EMBL/GenBank/DDBJ whole genome shotgun (WGS) entry which is preliminary data.</text>
</comment>
<dbReference type="Pfam" id="PF00126">
    <property type="entry name" value="HTH_1"/>
    <property type="match status" value="1"/>
</dbReference>
<organism evidence="6 7">
    <name type="scientific">Labedaea rhizosphaerae</name>
    <dbReference type="NCBI Taxonomy" id="598644"/>
    <lineage>
        <taxon>Bacteria</taxon>
        <taxon>Bacillati</taxon>
        <taxon>Actinomycetota</taxon>
        <taxon>Actinomycetes</taxon>
        <taxon>Pseudonocardiales</taxon>
        <taxon>Pseudonocardiaceae</taxon>
        <taxon>Labedaea</taxon>
    </lineage>
</organism>
<dbReference type="PANTHER" id="PTHR30346">
    <property type="entry name" value="TRANSCRIPTIONAL DUAL REGULATOR HCAR-RELATED"/>
    <property type="match status" value="1"/>
</dbReference>
<name>A0A4R6SH91_LABRH</name>
<dbReference type="Pfam" id="PF03466">
    <property type="entry name" value="LysR_substrate"/>
    <property type="match status" value="1"/>
</dbReference>
<reference evidence="6 7" key="1">
    <citation type="submission" date="2019-03" db="EMBL/GenBank/DDBJ databases">
        <title>Genomic Encyclopedia of Type Strains, Phase IV (KMG-IV): sequencing the most valuable type-strain genomes for metagenomic binning, comparative biology and taxonomic classification.</title>
        <authorList>
            <person name="Goeker M."/>
        </authorList>
    </citation>
    <scope>NUCLEOTIDE SEQUENCE [LARGE SCALE GENOMIC DNA]</scope>
    <source>
        <strain evidence="6 7">DSM 45361</strain>
    </source>
</reference>
<evidence type="ECO:0000256" key="3">
    <source>
        <dbReference type="ARBA" id="ARBA00023125"/>
    </source>
</evidence>
<evidence type="ECO:0000256" key="4">
    <source>
        <dbReference type="ARBA" id="ARBA00023163"/>
    </source>
</evidence>
<dbReference type="RefSeq" id="WP_133849774.1">
    <property type="nucleotide sequence ID" value="NZ_SNXZ01000002.1"/>
</dbReference>
<dbReference type="Proteomes" id="UP000295444">
    <property type="component" value="Unassembled WGS sequence"/>
</dbReference>
<feature type="domain" description="HTH lysR-type" evidence="5">
    <location>
        <begin position="4"/>
        <end position="61"/>
    </location>
</feature>
<keyword evidence="7" id="KW-1185">Reference proteome</keyword>
<dbReference type="InterPro" id="IPR005119">
    <property type="entry name" value="LysR_subst-bd"/>
</dbReference>
<comment type="similarity">
    <text evidence="1">Belongs to the LysR transcriptional regulatory family.</text>
</comment>
<evidence type="ECO:0000313" key="6">
    <source>
        <dbReference type="EMBL" id="TDQ01165.1"/>
    </source>
</evidence>
<dbReference type="SUPFAM" id="SSF46785">
    <property type="entry name" value="Winged helix' DNA-binding domain"/>
    <property type="match status" value="1"/>
</dbReference>
<dbReference type="InterPro" id="IPR036390">
    <property type="entry name" value="WH_DNA-bd_sf"/>
</dbReference>
<dbReference type="GO" id="GO:0032993">
    <property type="term" value="C:protein-DNA complex"/>
    <property type="evidence" value="ECO:0007669"/>
    <property type="project" value="TreeGrafter"/>
</dbReference>
<dbReference type="GO" id="GO:0003677">
    <property type="term" value="F:DNA binding"/>
    <property type="evidence" value="ECO:0007669"/>
    <property type="project" value="UniProtKB-KW"/>
</dbReference>
<accession>A0A4R6SH91</accession>